<keyword evidence="1" id="KW-0040">ANK repeat</keyword>
<accession>A0ABP0NYX1</accession>
<evidence type="ECO:0000256" key="1">
    <source>
        <dbReference type="PROSITE-ProRule" id="PRU00023"/>
    </source>
</evidence>
<dbReference type="InterPro" id="IPR002110">
    <property type="entry name" value="Ankyrin_rpt"/>
</dbReference>
<dbReference type="PROSITE" id="PS50297">
    <property type="entry name" value="ANK_REP_REGION"/>
    <property type="match status" value="1"/>
</dbReference>
<feature type="repeat" description="ANK" evidence="1">
    <location>
        <begin position="169"/>
        <end position="201"/>
    </location>
</feature>
<keyword evidence="4" id="KW-1185">Reference proteome</keyword>
<reference evidence="2 4" key="1">
    <citation type="submission" date="2024-02" db="EMBL/GenBank/DDBJ databases">
        <authorList>
            <person name="Chen Y."/>
            <person name="Shah S."/>
            <person name="Dougan E. K."/>
            <person name="Thang M."/>
            <person name="Chan C."/>
        </authorList>
    </citation>
    <scope>NUCLEOTIDE SEQUENCE [LARGE SCALE GENOMIC DNA]</scope>
</reference>
<dbReference type="PROSITE" id="PS50088">
    <property type="entry name" value="ANK_REPEAT"/>
    <property type="match status" value="1"/>
</dbReference>
<gene>
    <name evidence="2" type="ORF">CCMP2556_LOCUS33903</name>
    <name evidence="3" type="ORF">CCMP2556_LOCUS33935</name>
</gene>
<dbReference type="InterPro" id="IPR036770">
    <property type="entry name" value="Ankyrin_rpt-contain_sf"/>
</dbReference>
<dbReference type="Proteomes" id="UP001642484">
    <property type="component" value="Unassembled WGS sequence"/>
</dbReference>
<dbReference type="Pfam" id="PF00023">
    <property type="entry name" value="Ank"/>
    <property type="match status" value="1"/>
</dbReference>
<dbReference type="Gene3D" id="1.25.40.20">
    <property type="entry name" value="Ankyrin repeat-containing domain"/>
    <property type="match status" value="1"/>
</dbReference>
<dbReference type="SUPFAM" id="SSF48403">
    <property type="entry name" value="Ankyrin repeat"/>
    <property type="match status" value="1"/>
</dbReference>
<name>A0ABP0NYX1_9DINO</name>
<dbReference type="EMBL" id="CAXAMN010022395">
    <property type="protein sequence ID" value="CAK9069033.1"/>
    <property type="molecule type" value="Genomic_DNA"/>
</dbReference>
<evidence type="ECO:0000313" key="2">
    <source>
        <dbReference type="EMBL" id="CAK9068983.1"/>
    </source>
</evidence>
<comment type="caution">
    <text evidence="2">The sequence shown here is derived from an EMBL/GenBank/DDBJ whole genome shotgun (WGS) entry which is preliminary data.</text>
</comment>
<evidence type="ECO:0000313" key="4">
    <source>
        <dbReference type="Proteomes" id="UP001642484"/>
    </source>
</evidence>
<organism evidence="2 4">
    <name type="scientific">Durusdinium trenchii</name>
    <dbReference type="NCBI Taxonomy" id="1381693"/>
    <lineage>
        <taxon>Eukaryota</taxon>
        <taxon>Sar</taxon>
        <taxon>Alveolata</taxon>
        <taxon>Dinophyceae</taxon>
        <taxon>Suessiales</taxon>
        <taxon>Symbiodiniaceae</taxon>
        <taxon>Durusdinium</taxon>
    </lineage>
</organism>
<proteinExistence type="predicted"/>
<evidence type="ECO:0000313" key="3">
    <source>
        <dbReference type="EMBL" id="CAK9069033.1"/>
    </source>
</evidence>
<dbReference type="EMBL" id="CAXAMN010022384">
    <property type="protein sequence ID" value="CAK9068983.1"/>
    <property type="molecule type" value="Genomic_DNA"/>
</dbReference>
<feature type="non-terminal residue" evidence="2">
    <location>
        <position position="1"/>
    </location>
</feature>
<protein>
    <submittedName>
        <fullName evidence="2">Uncharacterized protein</fullName>
    </submittedName>
</protein>
<sequence>LKPARRRSSAPPAALERPVCAVGRPGSMRVLLNHVKRPVKPEILEELSDMEETSLGQLKVPVKPDAEAFHDEGDLMESPLGTPRICGWLPEEPKPTGTSMDDVSTIGTNSHSSLESTWSSSTVDGWNGNYKRVQKRQRDEQGLQQFLKQFGFQNCTASKIHRHGAFRTEEIYPIHVAARLGNYPLLRLLVCRGADPQQKSSQNRVPMDFAWEREDLDTEGQQIMDFLKSKTKIVSMREFQQMMK</sequence>